<feature type="transmembrane region" description="Helical" evidence="5">
    <location>
        <begin position="6"/>
        <end position="28"/>
    </location>
</feature>
<dbReference type="GeneID" id="2868635"/>
<dbReference type="PANTHER" id="PTHR28165">
    <property type="entry name" value="NON-CLASSICAL EXPORT PROTEIN 2-RELATED"/>
    <property type="match status" value="1"/>
</dbReference>
<dbReference type="GO" id="GO:0005886">
    <property type="term" value="C:plasma membrane"/>
    <property type="evidence" value="ECO:0000318"/>
    <property type="project" value="GO_Central"/>
</dbReference>
<dbReference type="EMBL" id="BN001305">
    <property type="protein sequence ID" value="CBF80514.1"/>
    <property type="molecule type" value="Genomic_DNA"/>
</dbReference>
<evidence type="ECO:0000256" key="3">
    <source>
        <dbReference type="ARBA" id="ARBA00022989"/>
    </source>
</evidence>
<dbReference type="PANTHER" id="PTHR28165:SF2">
    <property type="entry name" value="MARVEL DOMAIN-CONTAINING PROTEIN"/>
    <property type="match status" value="1"/>
</dbReference>
<keyword evidence="2 5" id="KW-0812">Transmembrane</keyword>
<feature type="domain" description="MARVEL" evidence="6">
    <location>
        <begin position="5"/>
        <end position="162"/>
    </location>
</feature>
<dbReference type="eggNOG" id="ENOG502SASX">
    <property type="taxonomic scope" value="Eukaryota"/>
</dbReference>
<dbReference type="GO" id="GO:0070941">
    <property type="term" value="P:eisosome assembly"/>
    <property type="evidence" value="ECO:0000318"/>
    <property type="project" value="GO_Central"/>
</dbReference>
<reference evidence="8" key="2">
    <citation type="journal article" date="2009" name="Fungal Genet. Biol.">
        <title>The 2008 update of the Aspergillus nidulans genome annotation: a community effort.</title>
        <authorList>
            <person name="Wortman J.R."/>
            <person name="Gilsenan J.M."/>
            <person name="Joardar V."/>
            <person name="Deegan J."/>
            <person name="Clutterbuck J."/>
            <person name="Andersen M.R."/>
            <person name="Archer D."/>
            <person name="Bencina M."/>
            <person name="Braus G."/>
            <person name="Coutinho P."/>
            <person name="von Dohren H."/>
            <person name="Doonan J."/>
            <person name="Driessen A.J."/>
            <person name="Durek P."/>
            <person name="Espeso E."/>
            <person name="Fekete E."/>
            <person name="Flipphi M."/>
            <person name="Estrada C.G."/>
            <person name="Geysens S."/>
            <person name="Goldman G."/>
            <person name="de Groot P.W."/>
            <person name="Hansen K."/>
            <person name="Harris S.D."/>
            <person name="Heinekamp T."/>
            <person name="Helmstaedt K."/>
            <person name="Henrissat B."/>
            <person name="Hofmann G."/>
            <person name="Homan T."/>
            <person name="Horio T."/>
            <person name="Horiuchi H."/>
            <person name="James S."/>
            <person name="Jones M."/>
            <person name="Karaffa L."/>
            <person name="Karanyi Z."/>
            <person name="Kato M."/>
            <person name="Keller N."/>
            <person name="Kelly D.E."/>
            <person name="Kiel J.A."/>
            <person name="Kim J.M."/>
            <person name="van der Klei I.J."/>
            <person name="Klis F.M."/>
            <person name="Kovalchuk A."/>
            <person name="Krasevec N."/>
            <person name="Kubicek C.P."/>
            <person name="Liu B."/>
            <person name="Maccabe A."/>
            <person name="Meyer V."/>
            <person name="Mirabito P."/>
            <person name="Miskei M."/>
            <person name="Mos M."/>
            <person name="Mullins J."/>
            <person name="Nelson D.R."/>
            <person name="Nielsen J."/>
            <person name="Oakley B.R."/>
            <person name="Osmani S.A."/>
            <person name="Pakula T."/>
            <person name="Paszewski A."/>
            <person name="Paulsen I."/>
            <person name="Pilsyk S."/>
            <person name="Pocsi I."/>
            <person name="Punt P.J."/>
            <person name="Ram A.F."/>
            <person name="Ren Q."/>
            <person name="Robellet X."/>
            <person name="Robson G."/>
            <person name="Seiboth B."/>
            <person name="van Solingen P."/>
            <person name="Specht T."/>
            <person name="Sun J."/>
            <person name="Taheri-Talesh N."/>
            <person name="Takeshita N."/>
            <person name="Ussery D."/>
            <person name="vanKuyk P.A."/>
            <person name="Visser H."/>
            <person name="van de Vondervoort P.J."/>
            <person name="de Vries R.P."/>
            <person name="Walton J."/>
            <person name="Xiang X."/>
            <person name="Xiong Y."/>
            <person name="Zeng A.P."/>
            <person name="Brandt B.W."/>
            <person name="Cornell M.J."/>
            <person name="van den Hondel C.A."/>
            <person name="Visser J."/>
            <person name="Oliver S.G."/>
            <person name="Turner G."/>
        </authorList>
    </citation>
    <scope>GENOME REANNOTATION</scope>
    <source>
        <strain evidence="8">FGSC A4 / ATCC 38163 / CBS 112.46 / NRRL 194 / M139</strain>
    </source>
</reference>
<evidence type="ECO:0000256" key="1">
    <source>
        <dbReference type="ARBA" id="ARBA00004141"/>
    </source>
</evidence>
<dbReference type="GO" id="GO:0072659">
    <property type="term" value="P:protein localization to plasma membrane"/>
    <property type="evidence" value="ECO:0000318"/>
    <property type="project" value="GO_Central"/>
</dbReference>
<evidence type="ECO:0000256" key="5">
    <source>
        <dbReference type="SAM" id="Phobius"/>
    </source>
</evidence>
<dbReference type="Proteomes" id="UP000000560">
    <property type="component" value="Chromosome V"/>
</dbReference>
<dbReference type="VEuPathDB" id="FungiDB:AN8422"/>
<dbReference type="InterPro" id="IPR052649">
    <property type="entry name" value="NCE102-like"/>
</dbReference>
<dbReference type="Pfam" id="PF01284">
    <property type="entry name" value="MARVEL"/>
    <property type="match status" value="1"/>
</dbReference>
<keyword evidence="3 5" id="KW-1133">Transmembrane helix</keyword>
<feature type="transmembrane region" description="Helical" evidence="5">
    <location>
        <begin position="149"/>
        <end position="168"/>
    </location>
</feature>
<name>Q5ATF8_EMENI</name>
<dbReference type="KEGG" id="ani:ANIA_08422"/>
<dbReference type="OMA" id="AATWFDF"/>
<gene>
    <name evidence="7" type="ORF">ANIA_08422</name>
</gene>
<evidence type="ECO:0000313" key="8">
    <source>
        <dbReference type="Proteomes" id="UP000000560"/>
    </source>
</evidence>
<dbReference type="InParanoid" id="Q5ATF8"/>
<evidence type="ECO:0000256" key="2">
    <source>
        <dbReference type="ARBA" id="ARBA00022692"/>
    </source>
</evidence>
<accession>Q5ATF8</accession>
<feature type="transmembrane region" description="Helical" evidence="5">
    <location>
        <begin position="70"/>
        <end position="93"/>
    </location>
</feature>
<keyword evidence="8" id="KW-1185">Reference proteome</keyword>
<sequence length="179" mass="18837">MQIVNSIVRIFQAISAIIVLGISVDLARGQDTRLQSVPPATGYAAFCGGFGTLVSFIGIISLFISSLEGLITLSLDALSGVTMLASGIAYAVLLRHTDCSNAYYSEATWRNELLSGGCVEIGDGIGCRYGGREEEGKLKSRCASAKADTAFMFTSFVACIGIVGYSFFARGRGKGVSYA</sequence>
<dbReference type="GO" id="GO:0032126">
    <property type="term" value="C:eisosome"/>
    <property type="evidence" value="ECO:0000318"/>
    <property type="project" value="GO_Central"/>
</dbReference>
<protein>
    <recommendedName>
        <fullName evidence="6">MARVEL domain-containing protein</fullName>
    </recommendedName>
</protein>
<dbReference type="InterPro" id="IPR008253">
    <property type="entry name" value="Marvel"/>
</dbReference>
<proteinExistence type="predicted"/>
<dbReference type="RefSeq" id="XP_681691.1">
    <property type="nucleotide sequence ID" value="XM_676599.1"/>
</dbReference>
<evidence type="ECO:0000313" key="7">
    <source>
        <dbReference type="EMBL" id="CBF80514.1"/>
    </source>
</evidence>
<dbReference type="OrthoDB" id="2017497at2759"/>
<keyword evidence="4 5" id="KW-0472">Membrane</keyword>
<accession>C8VEC7</accession>
<feature type="transmembrane region" description="Helical" evidence="5">
    <location>
        <begin position="40"/>
        <end position="64"/>
    </location>
</feature>
<reference evidence="8" key="1">
    <citation type="journal article" date="2005" name="Nature">
        <title>Sequencing of Aspergillus nidulans and comparative analysis with A. fumigatus and A. oryzae.</title>
        <authorList>
            <person name="Galagan J.E."/>
            <person name="Calvo S.E."/>
            <person name="Cuomo C."/>
            <person name="Ma L.J."/>
            <person name="Wortman J.R."/>
            <person name="Batzoglou S."/>
            <person name="Lee S.I."/>
            <person name="Basturkmen M."/>
            <person name="Spevak C.C."/>
            <person name="Clutterbuck J."/>
            <person name="Kapitonov V."/>
            <person name="Jurka J."/>
            <person name="Scazzocchio C."/>
            <person name="Farman M."/>
            <person name="Butler J."/>
            <person name="Purcell S."/>
            <person name="Harris S."/>
            <person name="Braus G.H."/>
            <person name="Draht O."/>
            <person name="Busch S."/>
            <person name="D'Enfert C."/>
            <person name="Bouchier C."/>
            <person name="Goldman G.H."/>
            <person name="Bell-Pedersen D."/>
            <person name="Griffiths-Jones S."/>
            <person name="Doonan J.H."/>
            <person name="Yu J."/>
            <person name="Vienken K."/>
            <person name="Pain A."/>
            <person name="Freitag M."/>
            <person name="Selker E.U."/>
            <person name="Archer D.B."/>
            <person name="Penalva M.A."/>
            <person name="Oakley B.R."/>
            <person name="Momany M."/>
            <person name="Tanaka T."/>
            <person name="Kumagai T."/>
            <person name="Asai K."/>
            <person name="Machida M."/>
            <person name="Nierman W.C."/>
            <person name="Denning D.W."/>
            <person name="Caddick M."/>
            <person name="Hynes M."/>
            <person name="Paoletti M."/>
            <person name="Fischer R."/>
            <person name="Miller B."/>
            <person name="Dyer P."/>
            <person name="Sachs M.S."/>
            <person name="Osmani S.A."/>
            <person name="Birren B.W."/>
        </authorList>
    </citation>
    <scope>NUCLEOTIDE SEQUENCE [LARGE SCALE GENOMIC DNA]</scope>
    <source>
        <strain evidence="8">FGSC A4 / ATCC 38163 / CBS 112.46 / NRRL 194 / M139</strain>
    </source>
</reference>
<dbReference type="AlphaFoldDB" id="Q5ATF8"/>
<organism evidence="7 8">
    <name type="scientific">Emericella nidulans (strain FGSC A4 / ATCC 38163 / CBS 112.46 / NRRL 194 / M139)</name>
    <name type="common">Aspergillus nidulans</name>
    <dbReference type="NCBI Taxonomy" id="227321"/>
    <lineage>
        <taxon>Eukaryota</taxon>
        <taxon>Fungi</taxon>
        <taxon>Dikarya</taxon>
        <taxon>Ascomycota</taxon>
        <taxon>Pezizomycotina</taxon>
        <taxon>Eurotiomycetes</taxon>
        <taxon>Eurotiomycetidae</taxon>
        <taxon>Eurotiales</taxon>
        <taxon>Aspergillaceae</taxon>
        <taxon>Aspergillus</taxon>
        <taxon>Aspergillus subgen. Nidulantes</taxon>
    </lineage>
</organism>
<dbReference type="HOGENOM" id="CLU_125562_1_0_1"/>
<evidence type="ECO:0000259" key="6">
    <source>
        <dbReference type="Pfam" id="PF01284"/>
    </source>
</evidence>
<evidence type="ECO:0000256" key="4">
    <source>
        <dbReference type="ARBA" id="ARBA00023136"/>
    </source>
</evidence>
<comment type="subcellular location">
    <subcellularLocation>
        <location evidence="1">Membrane</location>
        <topology evidence="1">Multi-pass membrane protein</topology>
    </subcellularLocation>
</comment>